<keyword evidence="2" id="KW-1185">Reference proteome</keyword>
<dbReference type="EMBL" id="CAMKVN010000370">
    <property type="protein sequence ID" value="CAI2167220.1"/>
    <property type="molecule type" value="Genomic_DNA"/>
</dbReference>
<protein>
    <submittedName>
        <fullName evidence="1">14219_t:CDS:1</fullName>
    </submittedName>
</protein>
<evidence type="ECO:0000313" key="1">
    <source>
        <dbReference type="EMBL" id="CAI2167220.1"/>
    </source>
</evidence>
<gene>
    <name evidence="1" type="ORF">FWILDA_LOCUS2963</name>
</gene>
<accession>A0A9W4SF30</accession>
<organism evidence="1 2">
    <name type="scientific">Funneliformis geosporum</name>
    <dbReference type="NCBI Taxonomy" id="1117311"/>
    <lineage>
        <taxon>Eukaryota</taxon>
        <taxon>Fungi</taxon>
        <taxon>Fungi incertae sedis</taxon>
        <taxon>Mucoromycota</taxon>
        <taxon>Glomeromycotina</taxon>
        <taxon>Glomeromycetes</taxon>
        <taxon>Glomerales</taxon>
        <taxon>Glomeraceae</taxon>
        <taxon>Funneliformis</taxon>
    </lineage>
</organism>
<proteinExistence type="predicted"/>
<feature type="non-terminal residue" evidence="1">
    <location>
        <position position="1"/>
    </location>
</feature>
<dbReference type="AlphaFoldDB" id="A0A9W4SF30"/>
<sequence>NYISEDITNSDSEIDEISNKISNKSVIIKLSKYNLRKSRKLNYNKTSKKIQESILNLTETEQIIKKLLKTIVETLNFY</sequence>
<reference evidence="1" key="1">
    <citation type="submission" date="2022-08" db="EMBL/GenBank/DDBJ databases">
        <authorList>
            <person name="Kallberg Y."/>
            <person name="Tangrot J."/>
            <person name="Rosling A."/>
        </authorList>
    </citation>
    <scope>NUCLEOTIDE SEQUENCE</scope>
    <source>
        <strain evidence="1">Wild A</strain>
    </source>
</reference>
<name>A0A9W4SF30_9GLOM</name>
<evidence type="ECO:0000313" key="2">
    <source>
        <dbReference type="Proteomes" id="UP001153678"/>
    </source>
</evidence>
<dbReference type="Proteomes" id="UP001153678">
    <property type="component" value="Unassembled WGS sequence"/>
</dbReference>
<comment type="caution">
    <text evidence="1">The sequence shown here is derived from an EMBL/GenBank/DDBJ whole genome shotgun (WGS) entry which is preliminary data.</text>
</comment>